<evidence type="ECO:0000313" key="5">
    <source>
        <dbReference type="Proteomes" id="UP000183832"/>
    </source>
</evidence>
<dbReference type="SUPFAM" id="SSF103473">
    <property type="entry name" value="MFS general substrate transporter"/>
    <property type="match status" value="1"/>
</dbReference>
<keyword evidence="2" id="KW-0812">Transmembrane</keyword>
<dbReference type="Proteomes" id="UP000183832">
    <property type="component" value="Unassembled WGS sequence"/>
</dbReference>
<keyword evidence="5" id="KW-1185">Reference proteome</keyword>
<organism evidence="4 5">
    <name type="scientific">Clunio marinus</name>
    <dbReference type="NCBI Taxonomy" id="568069"/>
    <lineage>
        <taxon>Eukaryota</taxon>
        <taxon>Metazoa</taxon>
        <taxon>Ecdysozoa</taxon>
        <taxon>Arthropoda</taxon>
        <taxon>Hexapoda</taxon>
        <taxon>Insecta</taxon>
        <taxon>Pterygota</taxon>
        <taxon>Neoptera</taxon>
        <taxon>Endopterygota</taxon>
        <taxon>Diptera</taxon>
        <taxon>Nematocera</taxon>
        <taxon>Chironomoidea</taxon>
        <taxon>Chironomidae</taxon>
        <taxon>Clunio</taxon>
    </lineage>
</organism>
<dbReference type="NCBIfam" id="TIGR00806">
    <property type="entry name" value="rfc"/>
    <property type="match status" value="1"/>
</dbReference>
<comment type="similarity">
    <text evidence="1">Belongs to the reduced folate carrier (RFC) transporter (TC 2.A.48) family.</text>
</comment>
<dbReference type="SMART" id="SM00313">
    <property type="entry name" value="PXA"/>
    <property type="match status" value="1"/>
</dbReference>
<feature type="domain" description="PXA" evidence="3">
    <location>
        <begin position="536"/>
        <end position="710"/>
    </location>
</feature>
<sequence>MKEWIKITLILCSFGFFREMRPNEPFVTEFLSNGVWRNVTSEQVNREIYPFGTYMYLAQLCLVFLVTDILRYKPIIIVSAVVALIMWSLLLWTSSLLALYFVQVCYGFFMAAEIAYFTYMYAKVEKNKYQKVTGHARASLLSGRFIASVIAQILVSFELMNIRELNYISLGAQMISLVIAICLPSVGISIYMWSYDTNKTMEKDNTNMTEALKDLNSLQQSVFESTEIKPTFSWTRAKNLLWEHFIQAYSSKTVLVWSIWWALAMAGFLIIQSYVQLLWQEIDPKQENFFNGAVEAALTLLGAISCLIAGFIPSDIFEKFDLWILSLCCFVEGIMIVISSITSSVWVAYVMYILFGILYMFMITLASATVAKNLVEDSFALIFGINTLLALVIQTIMTIVIISESGLELSPRNQFLVFGSYFVVLSAIFLIASFLKRGLSAFRMTLCRYRKNTKALKFLLLVAFICVITIVLRWNIAVFLIIIVCVGSFMILAYIIHDNESKIKVQTLVTSLLQVDISYNKRKPPDDVNQGEIKVTAELDAAIESFFKKIIETFLQSWYTELCQDEAFILSVKIEIAEALKKLALRLNNIDYSLMISTKLLPVVYSHMNLFKELTHNANLEEEQIIELYRGNEHLIHKATLNRNSEITYLRSFSKYFQPFLISRNHLECDILLNLLREILTHAVLLPMMDAIADPAIINSLVILATNPKIHGKVQVKKSGKEVVLLENFVKKFEMNLKSENDDEEEEEFYIAGNFFTDQEKLYSFMQHLKNKSNNDIDLLKFYLDVEHLNVELGKYDVICDPIKLSELQLKSVKLLELYQNKLIDDSEPKPSDLFKAHDLARRKLESKWKKGFSRSAEYFPLIYGDRDDTTKTYEAAKGFDINDSSMPHQKLSTKLRSVMSIRGGTVEGLEATEIPIWDALDHPLEPSSYYNSVAIKLRKERGQDLETFMQAFFHSIEQEADIGEDVALIQTREEENNRKRKIIPNRLKNVQLYKNLFNITKSFGGYIGQDYCDVKKLKTSTQSAITFLVSILNINDIIVRIVRGFFSLLPDSDFIIIELVRKLLHKIINQTILAKLIDELKEKIFDSNPTVDPTDVELNKQRHLAMVQVSKVNKNLGNILCLLQYPLLNKQLAYCLIDVVIAEIFPELNLDTKD</sequence>
<keyword evidence="2" id="KW-0472">Membrane</keyword>
<dbReference type="PANTHER" id="PTHR10686">
    <property type="entry name" value="FOLATE TRANSPORTER"/>
    <property type="match status" value="1"/>
</dbReference>
<feature type="transmembrane region" description="Helical" evidence="2">
    <location>
        <begin position="174"/>
        <end position="193"/>
    </location>
</feature>
<dbReference type="AlphaFoldDB" id="A0A1J1HED4"/>
<reference evidence="4 5" key="1">
    <citation type="submission" date="2015-04" db="EMBL/GenBank/DDBJ databases">
        <authorList>
            <person name="Syromyatnikov M.Y."/>
            <person name="Popov V.N."/>
        </authorList>
    </citation>
    <scope>NUCLEOTIDE SEQUENCE [LARGE SCALE GENOMIC DNA]</scope>
</reference>
<accession>A0A1J1HED4</accession>
<dbReference type="EMBL" id="CVRI01000001">
    <property type="protein sequence ID" value="CRK86357.1"/>
    <property type="molecule type" value="Genomic_DNA"/>
</dbReference>
<feature type="transmembrane region" description="Helical" evidence="2">
    <location>
        <begin position="415"/>
        <end position="435"/>
    </location>
</feature>
<protein>
    <submittedName>
        <fullName evidence="4">CLUMA_CG000202, isoform A</fullName>
    </submittedName>
</protein>
<proteinExistence type="inferred from homology"/>
<name>A0A1J1HED4_9DIPT</name>
<dbReference type="PANTHER" id="PTHR10686:SF18">
    <property type="entry name" value="IP11787P-RELATED"/>
    <property type="match status" value="1"/>
</dbReference>
<evidence type="ECO:0000256" key="2">
    <source>
        <dbReference type="SAM" id="Phobius"/>
    </source>
</evidence>
<evidence type="ECO:0000259" key="3">
    <source>
        <dbReference type="PROSITE" id="PS51207"/>
    </source>
</evidence>
<feature type="transmembrane region" description="Helical" evidence="2">
    <location>
        <begin position="98"/>
        <end position="122"/>
    </location>
</feature>
<feature type="transmembrane region" description="Helical" evidence="2">
    <location>
        <begin position="289"/>
        <end position="310"/>
    </location>
</feature>
<feature type="transmembrane region" description="Helical" evidence="2">
    <location>
        <begin position="74"/>
        <end position="92"/>
    </location>
</feature>
<dbReference type="GO" id="GO:0090482">
    <property type="term" value="F:vitamin transmembrane transporter activity"/>
    <property type="evidence" value="ECO:0007669"/>
    <property type="project" value="InterPro"/>
</dbReference>
<feature type="transmembrane region" description="Helical" evidence="2">
    <location>
        <begin position="254"/>
        <end position="277"/>
    </location>
</feature>
<keyword evidence="2" id="KW-1133">Transmembrane helix</keyword>
<dbReference type="InterPro" id="IPR002666">
    <property type="entry name" value="Folate_carrier"/>
</dbReference>
<feature type="transmembrane region" description="Helical" evidence="2">
    <location>
        <begin position="347"/>
        <end position="367"/>
    </location>
</feature>
<feature type="transmembrane region" description="Helical" evidence="2">
    <location>
        <begin position="379"/>
        <end position="403"/>
    </location>
</feature>
<dbReference type="OrthoDB" id="18814at2759"/>
<dbReference type="InterPro" id="IPR036259">
    <property type="entry name" value="MFS_trans_sf"/>
</dbReference>
<feature type="transmembrane region" description="Helical" evidence="2">
    <location>
        <begin position="143"/>
        <end position="162"/>
    </location>
</feature>
<evidence type="ECO:0000313" key="4">
    <source>
        <dbReference type="EMBL" id="CRK86357.1"/>
    </source>
</evidence>
<dbReference type="InterPro" id="IPR003114">
    <property type="entry name" value="Phox_assoc"/>
</dbReference>
<dbReference type="Gene3D" id="1.20.1250.20">
    <property type="entry name" value="MFS general substrate transporter like domains"/>
    <property type="match status" value="1"/>
</dbReference>
<gene>
    <name evidence="4" type="ORF">CLUMA_CG000202</name>
</gene>
<dbReference type="Pfam" id="PF01770">
    <property type="entry name" value="Folate_carrier"/>
    <property type="match status" value="1"/>
</dbReference>
<dbReference type="PROSITE" id="PS51207">
    <property type="entry name" value="PXA"/>
    <property type="match status" value="1"/>
</dbReference>
<evidence type="ECO:0000256" key="1">
    <source>
        <dbReference type="ARBA" id="ARBA00005773"/>
    </source>
</evidence>
<feature type="transmembrane region" description="Helical" evidence="2">
    <location>
        <begin position="455"/>
        <end position="472"/>
    </location>
</feature>
<feature type="transmembrane region" description="Helical" evidence="2">
    <location>
        <begin position="322"/>
        <end position="341"/>
    </location>
</feature>
<dbReference type="GO" id="GO:0005886">
    <property type="term" value="C:plasma membrane"/>
    <property type="evidence" value="ECO:0007669"/>
    <property type="project" value="TreeGrafter"/>
</dbReference>
<dbReference type="Pfam" id="PF02194">
    <property type="entry name" value="PXA"/>
    <property type="match status" value="1"/>
</dbReference>